<comment type="subcellular location">
    <subcellularLocation>
        <location evidence="4">Nucleus</location>
        <location evidence="4">Nucleolus</location>
    </subcellularLocation>
    <subcellularLocation>
        <location evidence="4">Nucleus</location>
        <location evidence="4">Nucleoplasm</location>
    </subcellularLocation>
</comment>
<dbReference type="SUPFAM" id="SSF52113">
    <property type="entry name" value="BRCT domain"/>
    <property type="match status" value="1"/>
</dbReference>
<evidence type="ECO:0000313" key="8">
    <source>
        <dbReference type="Proteomes" id="UP000054558"/>
    </source>
</evidence>
<dbReference type="FunFam" id="3.40.50.10190:FF:000002">
    <property type="entry name" value="Pescadillo homolog"/>
    <property type="match status" value="1"/>
</dbReference>
<feature type="region of interest" description="Disordered" evidence="5">
    <location>
        <begin position="313"/>
        <end position="345"/>
    </location>
</feature>
<dbReference type="EMBL" id="DF237085">
    <property type="protein sequence ID" value="GAQ83112.1"/>
    <property type="molecule type" value="Genomic_DNA"/>
</dbReference>
<feature type="domain" description="BRCT" evidence="6">
    <location>
        <begin position="348"/>
        <end position="438"/>
    </location>
</feature>
<dbReference type="HAMAP" id="MF_03028">
    <property type="entry name" value="Pescadillo"/>
    <property type="match status" value="1"/>
</dbReference>
<feature type="compositionally biased region" description="Acidic residues" evidence="5">
    <location>
        <begin position="332"/>
        <end position="345"/>
    </location>
</feature>
<accession>A0A1Y1HZF4</accession>
<keyword evidence="2 4" id="KW-0698">rRNA processing</keyword>
<dbReference type="PROSITE" id="PS50172">
    <property type="entry name" value="BRCT"/>
    <property type="match status" value="1"/>
</dbReference>
<dbReference type="GO" id="GO:0070545">
    <property type="term" value="C:PeBoW complex"/>
    <property type="evidence" value="ECO:0000318"/>
    <property type="project" value="GO_Central"/>
</dbReference>
<dbReference type="AlphaFoldDB" id="A0A1Y1HZF4"/>
<dbReference type="STRING" id="105231.A0A1Y1HZF4"/>
<dbReference type="InterPro" id="IPR010613">
    <property type="entry name" value="PES"/>
</dbReference>
<dbReference type="OrthoDB" id="10264910at2759"/>
<dbReference type="GO" id="GO:0030687">
    <property type="term" value="C:preribosome, large subunit precursor"/>
    <property type="evidence" value="ECO:0007669"/>
    <property type="project" value="UniProtKB-UniRule"/>
</dbReference>
<dbReference type="OMA" id="QKVTWIV"/>
<keyword evidence="1 4" id="KW-0690">Ribosome biogenesis</keyword>
<proteinExistence type="inferred from homology"/>
<feature type="region of interest" description="Disordered" evidence="5">
    <location>
        <begin position="264"/>
        <end position="297"/>
    </location>
</feature>
<dbReference type="Pfam" id="PF06732">
    <property type="entry name" value="Pescadillo_N"/>
    <property type="match status" value="1"/>
</dbReference>
<dbReference type="GO" id="GO:0005654">
    <property type="term" value="C:nucleoplasm"/>
    <property type="evidence" value="ECO:0007669"/>
    <property type="project" value="UniProtKB-SubCell"/>
</dbReference>
<protein>
    <recommendedName>
        <fullName evidence="4">Pescadillo homolog</fullName>
    </recommendedName>
</protein>
<dbReference type="GO" id="GO:0043021">
    <property type="term" value="F:ribonucleoprotein complex binding"/>
    <property type="evidence" value="ECO:0007669"/>
    <property type="project" value="UniProtKB-UniRule"/>
</dbReference>
<keyword evidence="3 4" id="KW-0539">Nucleus</keyword>
<feature type="coiled-coil region" evidence="4">
    <location>
        <begin position="72"/>
        <end position="99"/>
    </location>
</feature>
<dbReference type="SMART" id="SM00292">
    <property type="entry name" value="BRCT"/>
    <property type="match status" value="1"/>
</dbReference>
<dbReference type="GO" id="GO:0000463">
    <property type="term" value="P:maturation of LSU-rRNA from tricistronic rRNA transcript (SSU-rRNA, 5.8S rRNA, LSU-rRNA)"/>
    <property type="evidence" value="ECO:0000318"/>
    <property type="project" value="GO_Central"/>
</dbReference>
<comment type="function">
    <text evidence="4">Required for maturation of ribosomal RNAs and formation of the large ribosomal subunit.</text>
</comment>
<keyword evidence="4" id="KW-0175">Coiled coil</keyword>
<feature type="compositionally biased region" description="Basic and acidic residues" evidence="5">
    <location>
        <begin position="567"/>
        <end position="579"/>
    </location>
</feature>
<sequence>MGQKKQRGKEGNAANYTTRNQALIRLQIKLPEFRRLCILKGIHPREPKKKVHGHNKTYYHVKDINFLLHEPLLQKSRDIKAHEKKVKKARAKLDEALADRLKANAPKYSLDHLVRERYPSFIDALRDLDDALTMLHLFATLPADSKHRIPANLVQTARRLSLEWQAYITKTHALRKAFVSVKGIYYQAEVVGQKITWIVPHALSQVLPEDVDYRVMLTFLEFYETFVEFVNFKLYHSLGLKYPPALDTKLEEVAAELAAAVSSLAGETDSPQTGGQLENGAGASGRGEEDSAEGPPEGEKLVALKEKLGVSVAAGGDANGGVEEAGPWGGGEAEEDEGEDEEDEETKACRGLFKGLFFFLAREVPHESLLFLIRAFGGSVSWEGEGAPYPESDERITHQIVDRPTQGHRFLSREYVQPQWVYDSVNNRLLLPTEDYPAGGSLPPHLSPFVDNEAEGYLPEYAEQIQRLRDAARGSLGGVLPLPGGAEEGLEEGAAAKAAAERGEDLAAAAKAAEVAKLEQEYLEDLRKEVAGVPYSATLGGGATEERDEGGAEDEADEGGVSGKVTDGARAEDDDKAMERIMMPRKTKKLYEAMQMGIAAKKAGVDSLKKKRKAAAAGKLNVVKKPRGA</sequence>
<reference evidence="7 8" key="1">
    <citation type="journal article" date="2014" name="Nat. Commun.">
        <title>Klebsormidium flaccidum genome reveals primary factors for plant terrestrial adaptation.</title>
        <authorList>
            <person name="Hori K."/>
            <person name="Maruyama F."/>
            <person name="Fujisawa T."/>
            <person name="Togashi T."/>
            <person name="Yamamoto N."/>
            <person name="Seo M."/>
            <person name="Sato S."/>
            <person name="Yamada T."/>
            <person name="Mori H."/>
            <person name="Tajima N."/>
            <person name="Moriyama T."/>
            <person name="Ikeuchi M."/>
            <person name="Watanabe M."/>
            <person name="Wada H."/>
            <person name="Kobayashi K."/>
            <person name="Saito M."/>
            <person name="Masuda T."/>
            <person name="Sasaki-Sekimoto Y."/>
            <person name="Mashiguchi K."/>
            <person name="Awai K."/>
            <person name="Shimojima M."/>
            <person name="Masuda S."/>
            <person name="Iwai M."/>
            <person name="Nobusawa T."/>
            <person name="Narise T."/>
            <person name="Kondo S."/>
            <person name="Saito H."/>
            <person name="Sato R."/>
            <person name="Murakawa M."/>
            <person name="Ihara Y."/>
            <person name="Oshima-Yamada Y."/>
            <person name="Ohtaka K."/>
            <person name="Satoh M."/>
            <person name="Sonobe K."/>
            <person name="Ishii M."/>
            <person name="Ohtani R."/>
            <person name="Kanamori-Sato M."/>
            <person name="Honoki R."/>
            <person name="Miyazaki D."/>
            <person name="Mochizuki H."/>
            <person name="Umetsu J."/>
            <person name="Higashi K."/>
            <person name="Shibata D."/>
            <person name="Kamiya Y."/>
            <person name="Sato N."/>
            <person name="Nakamura Y."/>
            <person name="Tabata S."/>
            <person name="Ida S."/>
            <person name="Kurokawa K."/>
            <person name="Ohta H."/>
        </authorList>
    </citation>
    <scope>NUCLEOTIDE SEQUENCE [LARGE SCALE GENOMIC DNA]</scope>
    <source>
        <strain evidence="7 8">NIES-2285</strain>
    </source>
</reference>
<evidence type="ECO:0000256" key="1">
    <source>
        <dbReference type="ARBA" id="ARBA00022517"/>
    </source>
</evidence>
<feature type="region of interest" description="Disordered" evidence="5">
    <location>
        <begin position="536"/>
        <end position="580"/>
    </location>
</feature>
<feature type="compositionally biased region" description="Acidic residues" evidence="5">
    <location>
        <begin position="546"/>
        <end position="558"/>
    </location>
</feature>
<dbReference type="InterPro" id="IPR036420">
    <property type="entry name" value="BRCT_dom_sf"/>
</dbReference>
<evidence type="ECO:0000313" key="7">
    <source>
        <dbReference type="EMBL" id="GAQ83112.1"/>
    </source>
</evidence>
<evidence type="ECO:0000256" key="3">
    <source>
        <dbReference type="ARBA" id="ARBA00023242"/>
    </source>
</evidence>
<dbReference type="PANTHER" id="PTHR12221">
    <property type="entry name" value="PESCADILLO - RELATED"/>
    <property type="match status" value="1"/>
</dbReference>
<gene>
    <name evidence="7" type="ORF">KFL_001360090</name>
</gene>
<dbReference type="GO" id="GO:0000466">
    <property type="term" value="P:maturation of 5.8S rRNA from tricistronic rRNA transcript (SSU-rRNA, 5.8S rRNA, LSU-rRNA)"/>
    <property type="evidence" value="ECO:0007669"/>
    <property type="project" value="UniProtKB-UniRule"/>
</dbReference>
<dbReference type="CDD" id="cd17709">
    <property type="entry name" value="BRCT_pescadillo_like"/>
    <property type="match status" value="1"/>
</dbReference>
<comment type="similarity">
    <text evidence="4">Belongs to the pescadillo family.</text>
</comment>
<evidence type="ECO:0000256" key="5">
    <source>
        <dbReference type="SAM" id="MobiDB-lite"/>
    </source>
</evidence>
<dbReference type="InterPro" id="IPR001357">
    <property type="entry name" value="BRCT_dom"/>
</dbReference>
<dbReference type="Proteomes" id="UP000054558">
    <property type="component" value="Unassembled WGS sequence"/>
</dbReference>
<organism evidence="7 8">
    <name type="scientific">Klebsormidium nitens</name>
    <name type="common">Green alga</name>
    <name type="synonym">Ulothrix nitens</name>
    <dbReference type="NCBI Taxonomy" id="105231"/>
    <lineage>
        <taxon>Eukaryota</taxon>
        <taxon>Viridiplantae</taxon>
        <taxon>Streptophyta</taxon>
        <taxon>Klebsormidiophyceae</taxon>
        <taxon>Klebsormidiales</taxon>
        <taxon>Klebsormidiaceae</taxon>
        <taxon>Klebsormidium</taxon>
    </lineage>
</organism>
<dbReference type="Gene3D" id="3.40.50.10190">
    <property type="entry name" value="BRCT domain"/>
    <property type="match status" value="1"/>
</dbReference>
<name>A0A1Y1HZF4_KLENI</name>
<evidence type="ECO:0000256" key="4">
    <source>
        <dbReference type="HAMAP-Rule" id="MF_03028"/>
    </source>
</evidence>
<dbReference type="GO" id="GO:0003723">
    <property type="term" value="F:RNA binding"/>
    <property type="evidence" value="ECO:0000318"/>
    <property type="project" value="GO_Central"/>
</dbReference>
<keyword evidence="8" id="KW-1185">Reference proteome</keyword>
<evidence type="ECO:0000256" key="2">
    <source>
        <dbReference type="ARBA" id="ARBA00022552"/>
    </source>
</evidence>
<dbReference type="PANTHER" id="PTHR12221:SF6">
    <property type="entry name" value="PESCADILLO HOMOLOG"/>
    <property type="match status" value="1"/>
</dbReference>
<evidence type="ECO:0000259" key="6">
    <source>
        <dbReference type="PROSITE" id="PS50172"/>
    </source>
</evidence>